<dbReference type="InterPro" id="IPR036163">
    <property type="entry name" value="HMA_dom_sf"/>
</dbReference>
<keyword evidence="5" id="KW-0597">Phosphoprotein</keyword>
<dbReference type="GO" id="GO:0005886">
    <property type="term" value="C:plasma membrane"/>
    <property type="evidence" value="ECO:0007669"/>
    <property type="project" value="UniProtKB-SubCell"/>
</dbReference>
<evidence type="ECO:0000256" key="3">
    <source>
        <dbReference type="ARBA" id="ARBA00022448"/>
    </source>
</evidence>
<dbReference type="PROSITE" id="PS50846">
    <property type="entry name" value="HMA_2"/>
    <property type="match status" value="1"/>
</dbReference>
<proteinExistence type="inferred from homology"/>
<feature type="transmembrane region" description="Helical" evidence="15">
    <location>
        <begin position="285"/>
        <end position="303"/>
    </location>
</feature>
<keyword evidence="7 15" id="KW-0479">Metal-binding</keyword>
<dbReference type="EMBL" id="CP063656">
    <property type="protein sequence ID" value="QOW19214.1"/>
    <property type="molecule type" value="Genomic_DNA"/>
</dbReference>
<dbReference type="InterPro" id="IPR023298">
    <property type="entry name" value="ATPase_P-typ_TM_dom_sf"/>
</dbReference>
<dbReference type="GO" id="GO:0055070">
    <property type="term" value="P:copper ion homeostasis"/>
    <property type="evidence" value="ECO:0007669"/>
    <property type="project" value="TreeGrafter"/>
</dbReference>
<reference evidence="17 18" key="1">
    <citation type="submission" date="2020-10" db="EMBL/GenBank/DDBJ databases">
        <title>complete genome sequencing of Lysobacter sp. H21R20.</title>
        <authorList>
            <person name="Bae J.-W."/>
            <person name="Lee S.-Y."/>
        </authorList>
    </citation>
    <scope>NUCLEOTIDE SEQUENCE [LARGE SCALE GENOMIC DNA]</scope>
    <source>
        <strain evidence="17 18">H21R20</strain>
    </source>
</reference>
<evidence type="ECO:0000256" key="14">
    <source>
        <dbReference type="ARBA" id="ARBA00023136"/>
    </source>
</evidence>
<keyword evidence="4 15" id="KW-1003">Cell membrane</keyword>
<dbReference type="SUPFAM" id="SSF56784">
    <property type="entry name" value="HAD-like"/>
    <property type="match status" value="1"/>
</dbReference>
<accession>A0A7S6ZS66</accession>
<keyword evidence="6 15" id="KW-0812">Transmembrane</keyword>
<evidence type="ECO:0000256" key="11">
    <source>
        <dbReference type="ARBA" id="ARBA00022967"/>
    </source>
</evidence>
<dbReference type="PANTHER" id="PTHR43520:SF5">
    <property type="entry name" value="CATION-TRANSPORTING P-TYPE ATPASE-RELATED"/>
    <property type="match status" value="1"/>
</dbReference>
<keyword evidence="18" id="KW-1185">Reference proteome</keyword>
<keyword evidence="10" id="KW-0460">Magnesium</keyword>
<evidence type="ECO:0000256" key="10">
    <source>
        <dbReference type="ARBA" id="ARBA00022842"/>
    </source>
</evidence>
<comment type="subcellular location">
    <subcellularLocation>
        <location evidence="1">Cell membrane</location>
        <topology evidence="1">Multi-pass membrane protein</topology>
    </subcellularLocation>
</comment>
<dbReference type="GO" id="GO:0016887">
    <property type="term" value="F:ATP hydrolysis activity"/>
    <property type="evidence" value="ECO:0007669"/>
    <property type="project" value="InterPro"/>
</dbReference>
<evidence type="ECO:0000259" key="16">
    <source>
        <dbReference type="PROSITE" id="PS50846"/>
    </source>
</evidence>
<dbReference type="PRINTS" id="PR00120">
    <property type="entry name" value="HATPASE"/>
</dbReference>
<feature type="domain" description="HMA" evidence="16">
    <location>
        <begin position="104"/>
        <end position="170"/>
    </location>
</feature>
<sequence length="821" mass="87110">MAAAMSAGASGRSDSLLAETDGCYHCGEELPVAPARVELDGSSRRFCCDGCAAAAQWIREADLGDYYQLRSQHAGRVDADPVDLAVWDRDELLAEHAHDIPGGREITLLTDGMRCAACAWLIDRVLAREAGVLEAGANAVTGRIRVAWDPAQTALSAPLQRLVALGYRPYLASGEARERAHRRQRNRDLIRIGVAGLGSMQAMMLAGSLYLDTTGSMPIPTRDFFRWLTFLVSTPVVFYAGWPFISGAWRELRHRQLGMDTLIAGSTLLAYFASVVGTVRGSEHVWYDAAVMFVFLLSIARMLEQRARNIASAQVDALARARPAFATRELADGSRESIPLPALVIGDIACVAVGEVVPADGRLLDAHARFEEALLTGESSPVDKSAGDPVYAGTVCREHPARLAVTETGSATRLSQLARLVEQAQAQRPALARTAERIAHYFVSGLLLATVAVYVGWRAYDPSRAFEVTLALLVISCPCALSLAVPAALAAAHGALAKLGVLAVRENALDRLADATDIVFDKTGTLSDGKPALAAVEVSADLDRSQVLRIAAALERDSGHPIARAFARVEHAPLAREVRAVPGQGIEGVVDGRRWRLGQAGFAADASDDGWLWLGDGAQAVARFQLAESERADARVAVASLRELGLSVHLSSGDAVGAVERFARQVGIEDAHARQSPEDKLAYARALQAQGRIVAMIGDGLNDAPVLAGADVSLAIGEGAALAQRAADLVLTGSSLSRIPEAISVARRTRRIIHQNIAWAIGYNVLALPLAAAGMVTPWIAALGMALSSLIVTANALRLTRAPASAPALPRPRLTAAEGRP</sequence>
<dbReference type="InterPro" id="IPR001757">
    <property type="entry name" value="P_typ_ATPase"/>
</dbReference>
<keyword evidence="12 15" id="KW-1133">Transmembrane helix</keyword>
<evidence type="ECO:0000256" key="8">
    <source>
        <dbReference type="ARBA" id="ARBA00022741"/>
    </source>
</evidence>
<dbReference type="GO" id="GO:0005507">
    <property type="term" value="F:copper ion binding"/>
    <property type="evidence" value="ECO:0007669"/>
    <property type="project" value="TreeGrafter"/>
</dbReference>
<dbReference type="SUPFAM" id="SSF81653">
    <property type="entry name" value="Calcium ATPase, transduction domain A"/>
    <property type="match status" value="1"/>
</dbReference>
<dbReference type="SUPFAM" id="SSF81665">
    <property type="entry name" value="Calcium ATPase, transmembrane domain M"/>
    <property type="match status" value="1"/>
</dbReference>
<dbReference type="Pfam" id="PF00403">
    <property type="entry name" value="HMA"/>
    <property type="match status" value="1"/>
</dbReference>
<name>A0A7S6ZS66_9GAMM</name>
<evidence type="ECO:0000256" key="2">
    <source>
        <dbReference type="ARBA" id="ARBA00006024"/>
    </source>
</evidence>
<gene>
    <name evidence="17" type="primary">cadA</name>
    <name evidence="17" type="ORF">INQ41_11355</name>
</gene>
<dbReference type="GO" id="GO:0043682">
    <property type="term" value="F:P-type divalent copper transporter activity"/>
    <property type="evidence" value="ECO:0007669"/>
    <property type="project" value="TreeGrafter"/>
</dbReference>
<evidence type="ECO:0000256" key="15">
    <source>
        <dbReference type="RuleBase" id="RU362081"/>
    </source>
</evidence>
<dbReference type="Pfam" id="PF00702">
    <property type="entry name" value="Hydrolase"/>
    <property type="match status" value="1"/>
</dbReference>
<feature type="transmembrane region" description="Helical" evidence="15">
    <location>
        <begin position="189"/>
        <end position="212"/>
    </location>
</feature>
<keyword evidence="3" id="KW-0813">Transport</keyword>
<evidence type="ECO:0000313" key="17">
    <source>
        <dbReference type="EMBL" id="QOW19214.1"/>
    </source>
</evidence>
<dbReference type="PRINTS" id="PR00119">
    <property type="entry name" value="CATATPASE"/>
</dbReference>
<evidence type="ECO:0000256" key="7">
    <source>
        <dbReference type="ARBA" id="ARBA00022723"/>
    </source>
</evidence>
<dbReference type="GO" id="GO:0005524">
    <property type="term" value="F:ATP binding"/>
    <property type="evidence" value="ECO:0007669"/>
    <property type="project" value="UniProtKB-UniRule"/>
</dbReference>
<dbReference type="InterPro" id="IPR036412">
    <property type="entry name" value="HAD-like_sf"/>
</dbReference>
<dbReference type="Gene3D" id="3.30.70.100">
    <property type="match status" value="1"/>
</dbReference>
<dbReference type="InterPro" id="IPR027256">
    <property type="entry name" value="P-typ_ATPase_IB"/>
</dbReference>
<dbReference type="NCBIfam" id="TIGR01511">
    <property type="entry name" value="ATPase-IB1_Cu"/>
    <property type="match status" value="1"/>
</dbReference>
<feature type="transmembrane region" description="Helical" evidence="15">
    <location>
        <begin position="469"/>
        <end position="492"/>
    </location>
</feature>
<dbReference type="InterPro" id="IPR023214">
    <property type="entry name" value="HAD_sf"/>
</dbReference>
<evidence type="ECO:0000256" key="4">
    <source>
        <dbReference type="ARBA" id="ARBA00022475"/>
    </source>
</evidence>
<dbReference type="InterPro" id="IPR021993">
    <property type="entry name" value="ATPase-cat-bd"/>
</dbReference>
<dbReference type="CDD" id="cd00371">
    <property type="entry name" value="HMA"/>
    <property type="match status" value="1"/>
</dbReference>
<dbReference type="Proteomes" id="UP000594059">
    <property type="component" value="Chromosome"/>
</dbReference>
<dbReference type="InterPro" id="IPR008250">
    <property type="entry name" value="ATPase_P-typ_transduc_dom_A_sf"/>
</dbReference>
<feature type="transmembrane region" description="Helical" evidence="15">
    <location>
        <begin position="224"/>
        <end position="245"/>
    </location>
</feature>
<feature type="transmembrane region" description="Helical" evidence="15">
    <location>
        <begin position="257"/>
        <end position="279"/>
    </location>
</feature>
<evidence type="ECO:0000256" key="5">
    <source>
        <dbReference type="ARBA" id="ARBA00022553"/>
    </source>
</evidence>
<evidence type="ECO:0000313" key="18">
    <source>
        <dbReference type="Proteomes" id="UP000594059"/>
    </source>
</evidence>
<evidence type="ECO:0000256" key="6">
    <source>
        <dbReference type="ARBA" id="ARBA00022692"/>
    </source>
</evidence>
<evidence type="ECO:0000256" key="9">
    <source>
        <dbReference type="ARBA" id="ARBA00022840"/>
    </source>
</evidence>
<dbReference type="AlphaFoldDB" id="A0A7S6ZS66"/>
<dbReference type="KEGG" id="lcic:INQ41_11355"/>
<evidence type="ECO:0000256" key="12">
    <source>
        <dbReference type="ARBA" id="ARBA00022989"/>
    </source>
</evidence>
<dbReference type="InterPro" id="IPR023299">
    <property type="entry name" value="ATPase_P-typ_cyto_dom_N"/>
</dbReference>
<dbReference type="Gene3D" id="2.70.150.10">
    <property type="entry name" value="Calcium-transporting ATPase, cytoplasmic transduction domain A"/>
    <property type="match status" value="1"/>
</dbReference>
<feature type="transmembrane region" description="Helical" evidence="15">
    <location>
        <begin position="757"/>
        <end position="773"/>
    </location>
</feature>
<dbReference type="Pfam" id="PF00122">
    <property type="entry name" value="E1-E2_ATPase"/>
    <property type="match status" value="1"/>
</dbReference>
<keyword evidence="8 15" id="KW-0547">Nucleotide-binding</keyword>
<dbReference type="Gene3D" id="3.40.1110.10">
    <property type="entry name" value="Calcium-transporting ATPase, cytoplasmic domain N"/>
    <property type="match status" value="1"/>
</dbReference>
<dbReference type="NCBIfam" id="TIGR01494">
    <property type="entry name" value="ATPase_P-type"/>
    <property type="match status" value="1"/>
</dbReference>
<dbReference type="Gene3D" id="3.40.50.1000">
    <property type="entry name" value="HAD superfamily/HAD-like"/>
    <property type="match status" value="1"/>
</dbReference>
<dbReference type="CDD" id="cd02079">
    <property type="entry name" value="P-type_ATPase_HM"/>
    <property type="match status" value="1"/>
</dbReference>
<evidence type="ECO:0000256" key="1">
    <source>
        <dbReference type="ARBA" id="ARBA00004651"/>
    </source>
</evidence>
<dbReference type="NCBIfam" id="TIGR01525">
    <property type="entry name" value="ATPase-IB_hvy"/>
    <property type="match status" value="1"/>
</dbReference>
<dbReference type="PANTHER" id="PTHR43520">
    <property type="entry name" value="ATP7, ISOFORM B"/>
    <property type="match status" value="1"/>
</dbReference>
<keyword evidence="9 15" id="KW-0067">ATP-binding</keyword>
<evidence type="ECO:0000256" key="13">
    <source>
        <dbReference type="ARBA" id="ARBA00023065"/>
    </source>
</evidence>
<dbReference type="InterPro" id="IPR059000">
    <property type="entry name" value="ATPase_P-type_domA"/>
</dbReference>
<keyword evidence="14 15" id="KW-0472">Membrane</keyword>
<organism evidence="17 18">
    <name type="scientific">Novilysobacter ciconiae</name>
    <dbReference type="NCBI Taxonomy" id="2781022"/>
    <lineage>
        <taxon>Bacteria</taxon>
        <taxon>Pseudomonadati</taxon>
        <taxon>Pseudomonadota</taxon>
        <taxon>Gammaproteobacteria</taxon>
        <taxon>Lysobacterales</taxon>
        <taxon>Lysobacteraceae</taxon>
        <taxon>Novilysobacter</taxon>
    </lineage>
</organism>
<keyword evidence="13" id="KW-0406">Ion transport</keyword>
<protein>
    <submittedName>
        <fullName evidence="17">Cadmium-translocating P-type ATPase</fullName>
    </submittedName>
</protein>
<keyword evidence="11" id="KW-1278">Translocase</keyword>
<comment type="similarity">
    <text evidence="2 15">Belongs to the cation transport ATPase (P-type) (TC 3.A.3) family. Type IB subfamily.</text>
</comment>
<dbReference type="InterPro" id="IPR006121">
    <property type="entry name" value="HMA_dom"/>
</dbReference>
<feature type="transmembrane region" description="Helical" evidence="15">
    <location>
        <begin position="438"/>
        <end position="457"/>
    </location>
</feature>
<dbReference type="SUPFAM" id="SSF55008">
    <property type="entry name" value="HMA, heavy metal-associated domain"/>
    <property type="match status" value="1"/>
</dbReference>
<dbReference type="Pfam" id="PF12156">
    <property type="entry name" value="ATPase-cat_bd"/>
    <property type="match status" value="1"/>
</dbReference>
<dbReference type="NCBIfam" id="TIGR01512">
    <property type="entry name" value="ATPase-IB2_Cd"/>
    <property type="match status" value="1"/>
</dbReference>